<evidence type="ECO:0000256" key="1">
    <source>
        <dbReference type="SAM" id="MobiDB-lite"/>
    </source>
</evidence>
<dbReference type="RefSeq" id="WP_268787963.1">
    <property type="nucleotide sequence ID" value="NZ_JAPQYE010000026.1"/>
</dbReference>
<organism evidence="2 3">
    <name type="scientific">Mycolicibacterium iranicum</name>
    <name type="common">Mycobacterium iranicum</name>
    <dbReference type="NCBI Taxonomy" id="912594"/>
    <lineage>
        <taxon>Bacteria</taxon>
        <taxon>Bacillati</taxon>
        <taxon>Actinomycetota</taxon>
        <taxon>Actinomycetes</taxon>
        <taxon>Mycobacteriales</taxon>
        <taxon>Mycobacteriaceae</taxon>
        <taxon>Mycolicibacterium</taxon>
    </lineage>
</organism>
<evidence type="ECO:0008006" key="4">
    <source>
        <dbReference type="Google" id="ProtNLM"/>
    </source>
</evidence>
<dbReference type="Proteomes" id="UP001084650">
    <property type="component" value="Unassembled WGS sequence"/>
</dbReference>
<gene>
    <name evidence="2" type="ORF">OY187_29575</name>
</gene>
<dbReference type="EMBL" id="JAPQYE010000026">
    <property type="protein sequence ID" value="MCZ0732209.1"/>
    <property type="molecule type" value="Genomic_DNA"/>
</dbReference>
<name>A0ABT4HR41_MYCIR</name>
<sequence>MSEDSDVLDSEYRELVRQLHPQTISVVVDVNIWWMQVLFREVSMFTASVFDSDFDDEKVRERANELQHELQNDVERKLNTLAFGHPDPDVRRAAQAMTDHLFGVIFYYDGMHAKRKDGREATTAIRQAHSGMVELRRAAYHAPFRTSRPTPDYDGVGERQPLPSSITQ</sequence>
<proteinExistence type="predicted"/>
<keyword evidence="3" id="KW-1185">Reference proteome</keyword>
<protein>
    <recommendedName>
        <fullName evidence="4">TetR family transcriptional regulator</fullName>
    </recommendedName>
</protein>
<evidence type="ECO:0000313" key="3">
    <source>
        <dbReference type="Proteomes" id="UP001084650"/>
    </source>
</evidence>
<accession>A0ABT4HR41</accession>
<feature type="region of interest" description="Disordered" evidence="1">
    <location>
        <begin position="140"/>
        <end position="168"/>
    </location>
</feature>
<reference evidence="2" key="1">
    <citation type="submission" date="2022-12" db="EMBL/GenBank/DDBJ databases">
        <title>Whole genome sequence of Mycolicibacterium iranicum strain SBH312.</title>
        <authorList>
            <person name="Jani J."/>
            <person name="Arifin Mustapha Z."/>
            <person name="Ahmed K."/>
            <person name="Kai Ling C."/>
        </authorList>
    </citation>
    <scope>NUCLEOTIDE SEQUENCE</scope>
    <source>
        <strain evidence="2">SBH312</strain>
    </source>
</reference>
<comment type="caution">
    <text evidence="2">The sequence shown here is derived from an EMBL/GenBank/DDBJ whole genome shotgun (WGS) entry which is preliminary data.</text>
</comment>
<evidence type="ECO:0000313" key="2">
    <source>
        <dbReference type="EMBL" id="MCZ0732209.1"/>
    </source>
</evidence>